<sequence>MQVKLTAPAKHAPPLDEFLAVAVQRAYPQVWPPQPSRTSTSVTPLPLALLDTITFPVLGEDEPAYLSLWATTPLIQEDSHQLNTLCLGHQDELRTLLRHITFIRRTRVRAWSVHRVLLSGPYALEVIRAERRLPIPRGAEWGGFTPPYRHAPWYRPHTSG</sequence>
<keyword evidence="2" id="KW-1185">Reference proteome</keyword>
<dbReference type="EMBL" id="BMQG01000036">
    <property type="protein sequence ID" value="GGM60327.1"/>
    <property type="molecule type" value="Genomic_DNA"/>
</dbReference>
<gene>
    <name evidence="1" type="ORF">GCM10008956_39990</name>
</gene>
<protein>
    <submittedName>
        <fullName evidence="1">Uncharacterized protein</fullName>
    </submittedName>
</protein>
<proteinExistence type="predicted"/>
<evidence type="ECO:0000313" key="2">
    <source>
        <dbReference type="Proteomes" id="UP000600547"/>
    </source>
</evidence>
<evidence type="ECO:0000313" key="1">
    <source>
        <dbReference type="EMBL" id="GGM60327.1"/>
    </source>
</evidence>
<organism evidence="1 2">
    <name type="scientific">Deinococcus arenae</name>
    <dbReference type="NCBI Taxonomy" id="1452751"/>
    <lineage>
        <taxon>Bacteria</taxon>
        <taxon>Thermotogati</taxon>
        <taxon>Deinococcota</taxon>
        <taxon>Deinococci</taxon>
        <taxon>Deinococcales</taxon>
        <taxon>Deinococcaceae</taxon>
        <taxon>Deinococcus</taxon>
    </lineage>
</organism>
<dbReference type="Proteomes" id="UP000600547">
    <property type="component" value="Unassembled WGS sequence"/>
</dbReference>
<name>A0A8H9L8R5_9DEIO</name>
<dbReference type="RefSeq" id="WP_155300439.1">
    <property type="nucleotide sequence ID" value="NZ_BMQG01000036.1"/>
</dbReference>
<comment type="caution">
    <text evidence="1">The sequence shown here is derived from an EMBL/GenBank/DDBJ whole genome shotgun (WGS) entry which is preliminary data.</text>
</comment>
<reference evidence="2" key="1">
    <citation type="journal article" date="2019" name="Int. J. Syst. Evol. Microbiol.">
        <title>The Global Catalogue of Microorganisms (GCM) 10K type strain sequencing project: providing services to taxonomists for standard genome sequencing and annotation.</title>
        <authorList>
            <consortium name="The Broad Institute Genomics Platform"/>
            <consortium name="The Broad Institute Genome Sequencing Center for Infectious Disease"/>
            <person name="Wu L."/>
            <person name="Ma J."/>
        </authorList>
    </citation>
    <scope>NUCLEOTIDE SEQUENCE [LARGE SCALE GENOMIC DNA]</scope>
    <source>
        <strain evidence="2">JCM 31047</strain>
    </source>
</reference>
<accession>A0A8H9L8R5</accession>
<dbReference type="AlphaFoldDB" id="A0A8H9L8R5"/>